<name>A0A1I4VDW3_9HYPH</name>
<dbReference type="PANTHER" id="PTHR33678">
    <property type="entry name" value="BLL1576 PROTEIN"/>
    <property type="match status" value="1"/>
</dbReference>
<sequence length="126" mass="13632">MLETLKRSGKLFADETTAPVLDPGRGRTKTGQLWAYARDDRPWGGSDPPGVAYVYAPDRTASRPIAHLAGFEGVLQVDGFAAYEVLAKGGTMPLAYCWSHWSSACSGASCDAAPRAARRLPRKHRL</sequence>
<accession>A0A1I4VDW3</accession>
<reference evidence="3" key="1">
    <citation type="submission" date="2016-10" db="EMBL/GenBank/DDBJ databases">
        <authorList>
            <person name="Varghese N."/>
            <person name="Submissions S."/>
        </authorList>
    </citation>
    <scope>NUCLEOTIDE SEQUENCE [LARGE SCALE GENOMIC DNA]</scope>
    <source>
        <strain evidence="3">BL36</strain>
    </source>
</reference>
<dbReference type="Proteomes" id="UP000199048">
    <property type="component" value="Unassembled WGS sequence"/>
</dbReference>
<feature type="domain" description="Transposase IS66 central" evidence="1">
    <location>
        <begin position="2"/>
        <end position="104"/>
    </location>
</feature>
<dbReference type="EMBL" id="FOTK01000096">
    <property type="protein sequence ID" value="SFM99424.1"/>
    <property type="molecule type" value="Genomic_DNA"/>
</dbReference>
<evidence type="ECO:0000313" key="2">
    <source>
        <dbReference type="EMBL" id="SFM99424.1"/>
    </source>
</evidence>
<protein>
    <submittedName>
        <fullName evidence="2">Transposase IS66 family protein</fullName>
    </submittedName>
</protein>
<dbReference type="Pfam" id="PF03050">
    <property type="entry name" value="DDE_Tnp_IS66"/>
    <property type="match status" value="1"/>
</dbReference>
<evidence type="ECO:0000259" key="1">
    <source>
        <dbReference type="Pfam" id="PF03050"/>
    </source>
</evidence>
<dbReference type="InterPro" id="IPR004291">
    <property type="entry name" value="Transposase_IS66_central"/>
</dbReference>
<gene>
    <name evidence="2" type="ORF">SAMN05192568_10969</name>
</gene>
<evidence type="ECO:0000313" key="3">
    <source>
        <dbReference type="Proteomes" id="UP000199048"/>
    </source>
</evidence>
<keyword evidence="3" id="KW-1185">Reference proteome</keyword>
<dbReference type="PANTHER" id="PTHR33678:SF1">
    <property type="entry name" value="BLL1576 PROTEIN"/>
    <property type="match status" value="1"/>
</dbReference>
<proteinExistence type="predicted"/>
<dbReference type="STRING" id="582667.SAMN05192568_10969"/>
<organism evidence="2 3">
    <name type="scientific">Methylobacterium pseudosasicola</name>
    <dbReference type="NCBI Taxonomy" id="582667"/>
    <lineage>
        <taxon>Bacteria</taxon>
        <taxon>Pseudomonadati</taxon>
        <taxon>Pseudomonadota</taxon>
        <taxon>Alphaproteobacteria</taxon>
        <taxon>Hyphomicrobiales</taxon>
        <taxon>Methylobacteriaceae</taxon>
        <taxon>Methylobacterium</taxon>
    </lineage>
</organism>
<dbReference type="InterPro" id="IPR052344">
    <property type="entry name" value="Transposase-related"/>
</dbReference>
<dbReference type="AlphaFoldDB" id="A0A1I4VDW3"/>